<dbReference type="OrthoDB" id="1454494at2"/>
<comment type="caution">
    <text evidence="1">The sequence shown here is derived from an EMBL/GenBank/DDBJ whole genome shotgun (WGS) entry which is preliminary data.</text>
</comment>
<dbReference type="Proteomes" id="UP000319499">
    <property type="component" value="Unassembled WGS sequence"/>
</dbReference>
<name>A0A563DKD5_9FLAO</name>
<evidence type="ECO:0000313" key="1">
    <source>
        <dbReference type="EMBL" id="TWP30696.1"/>
    </source>
</evidence>
<gene>
    <name evidence="1" type="ORF">ETU09_01455</name>
</gene>
<proteinExistence type="predicted"/>
<keyword evidence="2" id="KW-1185">Reference proteome</keyword>
<reference evidence="1 2" key="1">
    <citation type="submission" date="2019-02" db="EMBL/GenBank/DDBJ databases">
        <title>Apibacter muscae sp. nov.: a novel member of the house fly microbiota.</title>
        <authorList>
            <person name="Park R."/>
        </authorList>
    </citation>
    <scope>NUCLEOTIDE SEQUENCE [LARGE SCALE GENOMIC DNA]</scope>
    <source>
        <strain evidence="1 2">AL1</strain>
    </source>
</reference>
<protein>
    <submittedName>
        <fullName evidence="1">DUF4280 domain-containing protein</fullName>
    </submittedName>
</protein>
<evidence type="ECO:0000313" key="2">
    <source>
        <dbReference type="Proteomes" id="UP000319499"/>
    </source>
</evidence>
<dbReference type="Pfam" id="PF26363">
    <property type="entry name" value="Phospholipase-like"/>
    <property type="match status" value="1"/>
</dbReference>
<organism evidence="1 2">
    <name type="scientific">Apibacter muscae</name>
    <dbReference type="NCBI Taxonomy" id="2509004"/>
    <lineage>
        <taxon>Bacteria</taxon>
        <taxon>Pseudomonadati</taxon>
        <taxon>Bacteroidota</taxon>
        <taxon>Flavobacteriia</taxon>
        <taxon>Flavobacteriales</taxon>
        <taxon>Weeksellaceae</taxon>
        <taxon>Apibacter</taxon>
    </lineage>
</organism>
<dbReference type="Gene3D" id="3.40.50.1820">
    <property type="entry name" value="alpha/beta hydrolase"/>
    <property type="match status" value="1"/>
</dbReference>
<dbReference type="EMBL" id="SELH01000011">
    <property type="protein sequence ID" value="TWP30696.1"/>
    <property type="molecule type" value="Genomic_DNA"/>
</dbReference>
<sequence length="478" mass="50050">MSQLYVPHGAITTCLEGKKNSQIKVSSQKTVFMNQKLKATEDDRFQDNFYCQKMVGGTSSLVGWISGAMGALGGPLGAFVGYYAGRFVGGFLGNQLSSQLLPSLCSTLCQSSQWSSVHPKVKISGKRALLEKATLQCKMGGVVHIVLPQMHKALTHARMAAASYEDVDFQNPENNKVIDGFTPVSAERAENILGRKWKELLNQDSKNGFYAALYEDKQGNVVIAYRGTEPSKTADLKEDYLQAMGIRSDQYDAAVELAQKVKDAKNSGGILGEVSITGHSLGGGLATIAGAATGYETYTYNAAAVHNSSYQRNGVEKNTEHIQAYIGTRDILNTLQDQREMVLSGAVLGAPAVMPVLGGVAGGATGTVVGGSLGAVSTLPSLNPSIIGSGTLVGANVGGTTGTVAGLLGGGLLGTLLSASGIWGLATGGMPRQEGVQRIVVPQSDSDAMHAMEPLIVAMEKMFAKMGGGKPVKALLKN</sequence>
<dbReference type="SUPFAM" id="SSF53474">
    <property type="entry name" value="alpha/beta-Hydrolases"/>
    <property type="match status" value="1"/>
</dbReference>
<dbReference type="Pfam" id="PF14107">
    <property type="entry name" value="DUF4280"/>
    <property type="match status" value="1"/>
</dbReference>
<dbReference type="AlphaFoldDB" id="A0A563DKD5"/>
<dbReference type="InterPro" id="IPR029058">
    <property type="entry name" value="AB_hydrolase_fold"/>
</dbReference>
<accession>A0A563DKD5</accession>
<dbReference type="InterPro" id="IPR025460">
    <property type="entry name" value="DUF4280"/>
</dbReference>